<dbReference type="EMBL" id="CP049886">
    <property type="protein sequence ID" value="QIL46289.1"/>
    <property type="molecule type" value="Genomic_DNA"/>
</dbReference>
<dbReference type="HAMAP" id="MF_02126">
    <property type="entry name" value="RF_methyltr_PrmC"/>
    <property type="match status" value="1"/>
</dbReference>
<dbReference type="InterPro" id="IPR007848">
    <property type="entry name" value="Small_mtfrase_dom"/>
</dbReference>
<dbReference type="Proteomes" id="UP000500890">
    <property type="component" value="Chromosome"/>
</dbReference>
<sequence>MQDNLYVEVLKRASSFLEEQGLEGYLAEYLLCERQGWNKTDLVTRLRTEMPENISAQFELDLAKVLEGQPAQYVIGSCEFYGRRFKVNSNTLIPRPETEELVQGCLAGNDKEKNLKVLDIGTGTGAIAISLKQEAPDWDVTAVDLSPDALAVASLNAEELQADVRFLESDLTQAVKGEVFDIVISNPPYISADEWDLMDESVREYEPKMALFAENKGLALYEQLAQELKTISHEQTTVYLEIGFNQGRAVQEIFQNALPNRLVEIKQDVFGQDRMVFIQ</sequence>
<dbReference type="InterPro" id="IPR029063">
    <property type="entry name" value="SAM-dependent_MTases_sf"/>
</dbReference>
<feature type="binding site" evidence="5">
    <location>
        <begin position="186"/>
        <end position="189"/>
    </location>
    <ligand>
        <name>substrate</name>
    </ligand>
</feature>
<dbReference type="RefSeq" id="WP_166007619.1">
    <property type="nucleotide sequence ID" value="NZ_CP049886.1"/>
</dbReference>
<evidence type="ECO:0000256" key="2">
    <source>
        <dbReference type="ARBA" id="ARBA00022679"/>
    </source>
</evidence>
<keyword evidence="3 5" id="KW-0949">S-adenosyl-L-methionine</keyword>
<organism evidence="8 9">
    <name type="scientific">Vagococcus coleopterorum</name>
    <dbReference type="NCBI Taxonomy" id="2714946"/>
    <lineage>
        <taxon>Bacteria</taxon>
        <taxon>Bacillati</taxon>
        <taxon>Bacillota</taxon>
        <taxon>Bacilli</taxon>
        <taxon>Lactobacillales</taxon>
        <taxon>Enterococcaceae</taxon>
        <taxon>Vagococcus</taxon>
    </lineage>
</organism>
<dbReference type="Pfam" id="PF05175">
    <property type="entry name" value="MTS"/>
    <property type="match status" value="1"/>
</dbReference>
<evidence type="ECO:0000259" key="6">
    <source>
        <dbReference type="Pfam" id="PF05175"/>
    </source>
</evidence>
<dbReference type="Gene3D" id="1.10.8.10">
    <property type="entry name" value="DNA helicase RuvA subunit, C-terminal domain"/>
    <property type="match status" value="1"/>
</dbReference>
<evidence type="ECO:0000256" key="4">
    <source>
        <dbReference type="ARBA" id="ARBA00048391"/>
    </source>
</evidence>
<feature type="binding site" evidence="5">
    <location>
        <position position="144"/>
    </location>
    <ligand>
        <name>S-adenosyl-L-methionine</name>
        <dbReference type="ChEBI" id="CHEBI:59789"/>
    </ligand>
</feature>
<comment type="caution">
    <text evidence="5">Lacks conserved residue(s) required for the propagation of feature annotation.</text>
</comment>
<accession>A0A6G8AMU9</accession>
<dbReference type="InterPro" id="IPR019874">
    <property type="entry name" value="RF_methyltr_PrmC"/>
</dbReference>
<protein>
    <recommendedName>
        <fullName evidence="5">Release factor glutamine methyltransferase</fullName>
        <shortName evidence="5">RF MTase</shortName>
        <ecNumber evidence="5">2.1.1.297</ecNumber>
    </recommendedName>
    <alternativeName>
        <fullName evidence="5">N5-glutamine methyltransferase PrmC</fullName>
    </alternativeName>
    <alternativeName>
        <fullName evidence="5">Protein-(glutamine-N5) MTase PrmC</fullName>
    </alternativeName>
    <alternativeName>
        <fullName evidence="5">Protein-glutamine N-methyltransferase PrmC</fullName>
    </alternativeName>
</protein>
<dbReference type="GO" id="GO:0032259">
    <property type="term" value="P:methylation"/>
    <property type="evidence" value="ECO:0007669"/>
    <property type="project" value="UniProtKB-KW"/>
</dbReference>
<evidence type="ECO:0000256" key="5">
    <source>
        <dbReference type="HAMAP-Rule" id="MF_02126"/>
    </source>
</evidence>
<dbReference type="Gene3D" id="3.40.50.150">
    <property type="entry name" value="Vaccinia Virus protein VP39"/>
    <property type="match status" value="1"/>
</dbReference>
<evidence type="ECO:0000313" key="8">
    <source>
        <dbReference type="EMBL" id="QIL46289.1"/>
    </source>
</evidence>
<comment type="function">
    <text evidence="5">Methylates the class 1 translation termination release factors RF1/PrfA and RF2/PrfB on the glutamine residue of the universally conserved GGQ motif.</text>
</comment>
<dbReference type="GO" id="GO:0102559">
    <property type="term" value="F:peptide chain release factor N(5)-glutamine methyltransferase activity"/>
    <property type="evidence" value="ECO:0007669"/>
    <property type="project" value="UniProtKB-EC"/>
</dbReference>
<evidence type="ECO:0000313" key="9">
    <source>
        <dbReference type="Proteomes" id="UP000500890"/>
    </source>
</evidence>
<feature type="binding site" evidence="5">
    <location>
        <position position="186"/>
    </location>
    <ligand>
        <name>S-adenosyl-L-methionine</name>
        <dbReference type="ChEBI" id="CHEBI:59789"/>
    </ligand>
</feature>
<keyword evidence="9" id="KW-1185">Reference proteome</keyword>
<comment type="similarity">
    <text evidence="5">Belongs to the protein N5-glutamine methyltransferase family. PrmC subfamily.</text>
</comment>
<dbReference type="GO" id="GO:0003676">
    <property type="term" value="F:nucleic acid binding"/>
    <property type="evidence" value="ECO:0007669"/>
    <property type="project" value="InterPro"/>
</dbReference>
<feature type="domain" description="Methyltransferase small" evidence="6">
    <location>
        <begin position="112"/>
        <end position="194"/>
    </location>
</feature>
<dbReference type="EC" id="2.1.1.297" evidence="5"/>
<keyword evidence="2 5" id="KW-0808">Transferase</keyword>
<dbReference type="KEGG" id="vah:G7081_03995"/>
<dbReference type="InterPro" id="IPR002052">
    <property type="entry name" value="DNA_methylase_N6_adenine_CS"/>
</dbReference>
<dbReference type="PROSITE" id="PS00092">
    <property type="entry name" value="N6_MTASE"/>
    <property type="match status" value="1"/>
</dbReference>
<dbReference type="InterPro" id="IPR004556">
    <property type="entry name" value="HemK-like"/>
</dbReference>
<keyword evidence="1 5" id="KW-0489">Methyltransferase</keyword>
<dbReference type="Pfam" id="PF17827">
    <property type="entry name" value="PrmC_N"/>
    <property type="match status" value="1"/>
</dbReference>
<dbReference type="NCBIfam" id="TIGR03534">
    <property type="entry name" value="RF_mod_PrmC"/>
    <property type="match status" value="1"/>
</dbReference>
<dbReference type="SUPFAM" id="SSF53335">
    <property type="entry name" value="S-adenosyl-L-methionine-dependent methyltransferases"/>
    <property type="match status" value="1"/>
</dbReference>
<dbReference type="InterPro" id="IPR040758">
    <property type="entry name" value="PrmC_N"/>
</dbReference>
<evidence type="ECO:0000259" key="7">
    <source>
        <dbReference type="Pfam" id="PF17827"/>
    </source>
</evidence>
<evidence type="ECO:0000256" key="1">
    <source>
        <dbReference type="ARBA" id="ARBA00022603"/>
    </source>
</evidence>
<dbReference type="PANTHER" id="PTHR18895:SF74">
    <property type="entry name" value="MTRF1L RELEASE FACTOR GLUTAMINE METHYLTRANSFERASE"/>
    <property type="match status" value="1"/>
</dbReference>
<dbReference type="NCBIfam" id="TIGR00536">
    <property type="entry name" value="hemK_fam"/>
    <property type="match status" value="1"/>
</dbReference>
<dbReference type="AlphaFoldDB" id="A0A6G8AMU9"/>
<dbReference type="PANTHER" id="PTHR18895">
    <property type="entry name" value="HEMK METHYLTRANSFERASE"/>
    <property type="match status" value="1"/>
</dbReference>
<evidence type="ECO:0000256" key="3">
    <source>
        <dbReference type="ARBA" id="ARBA00022691"/>
    </source>
</evidence>
<feature type="binding site" evidence="5">
    <location>
        <begin position="121"/>
        <end position="125"/>
    </location>
    <ligand>
        <name>S-adenosyl-L-methionine</name>
        <dbReference type="ChEBI" id="CHEBI:59789"/>
    </ligand>
</feature>
<feature type="domain" description="Release factor glutamine methyltransferase N-terminal" evidence="7">
    <location>
        <begin position="8"/>
        <end position="76"/>
    </location>
</feature>
<comment type="catalytic activity">
    <reaction evidence="4 5">
        <text>L-glutaminyl-[peptide chain release factor] + S-adenosyl-L-methionine = N(5)-methyl-L-glutaminyl-[peptide chain release factor] + S-adenosyl-L-homocysteine + H(+)</text>
        <dbReference type="Rhea" id="RHEA:42896"/>
        <dbReference type="Rhea" id="RHEA-COMP:10271"/>
        <dbReference type="Rhea" id="RHEA-COMP:10272"/>
        <dbReference type="ChEBI" id="CHEBI:15378"/>
        <dbReference type="ChEBI" id="CHEBI:30011"/>
        <dbReference type="ChEBI" id="CHEBI:57856"/>
        <dbReference type="ChEBI" id="CHEBI:59789"/>
        <dbReference type="ChEBI" id="CHEBI:61891"/>
        <dbReference type="EC" id="2.1.1.297"/>
    </reaction>
</comment>
<dbReference type="InterPro" id="IPR050320">
    <property type="entry name" value="N5-glutamine_MTase"/>
</dbReference>
<proteinExistence type="inferred from homology"/>
<dbReference type="CDD" id="cd02440">
    <property type="entry name" value="AdoMet_MTases"/>
    <property type="match status" value="1"/>
</dbReference>
<name>A0A6G8AMU9_9ENTE</name>
<reference evidence="8 9" key="1">
    <citation type="submission" date="2020-03" db="EMBL/GenBank/DDBJ databases">
        <title>Vagococcus sp. nov., isolated from beetles.</title>
        <authorList>
            <person name="Hyun D.-W."/>
            <person name="Bae J.-W."/>
        </authorList>
    </citation>
    <scope>NUCLEOTIDE SEQUENCE [LARGE SCALE GENOMIC DNA]</scope>
    <source>
        <strain evidence="8 9">HDW17A</strain>
    </source>
</reference>
<gene>
    <name evidence="5 8" type="primary">prmC</name>
    <name evidence="8" type="ORF">G7081_03995</name>
</gene>